<dbReference type="EMBL" id="CAJZBQ010000009">
    <property type="protein sequence ID" value="CAG9312987.1"/>
    <property type="molecule type" value="Genomic_DNA"/>
</dbReference>
<dbReference type="SUPFAM" id="SSF81606">
    <property type="entry name" value="PP2C-like"/>
    <property type="match status" value="1"/>
</dbReference>
<comment type="caution">
    <text evidence="4">The sequence shown here is derived from an EMBL/GenBank/DDBJ whole genome shotgun (WGS) entry which is preliminary data.</text>
</comment>
<reference evidence="4" key="1">
    <citation type="submission" date="2021-09" db="EMBL/GenBank/DDBJ databases">
        <authorList>
            <consortium name="AG Swart"/>
            <person name="Singh M."/>
            <person name="Singh A."/>
            <person name="Seah K."/>
            <person name="Emmerich C."/>
        </authorList>
    </citation>
    <scope>NUCLEOTIDE SEQUENCE</scope>
    <source>
        <strain evidence="4">ATCC30299</strain>
    </source>
</reference>
<comment type="subcellular location">
    <subcellularLocation>
        <location evidence="1">Membrane</location>
    </subcellularLocation>
</comment>
<feature type="domain" description="PPM-type phosphatase" evidence="3">
    <location>
        <begin position="74"/>
        <end position="388"/>
    </location>
</feature>
<evidence type="ECO:0000256" key="2">
    <source>
        <dbReference type="ARBA" id="ARBA00023136"/>
    </source>
</evidence>
<gene>
    <name evidence="4" type="ORF">BSTOLATCC_MIC7778</name>
</gene>
<dbReference type="CDD" id="cd00143">
    <property type="entry name" value="PP2Cc"/>
    <property type="match status" value="1"/>
</dbReference>
<dbReference type="Proteomes" id="UP001162131">
    <property type="component" value="Unassembled WGS sequence"/>
</dbReference>
<dbReference type="InterPro" id="IPR036457">
    <property type="entry name" value="PPM-type-like_dom_sf"/>
</dbReference>
<evidence type="ECO:0000259" key="3">
    <source>
        <dbReference type="PROSITE" id="PS51746"/>
    </source>
</evidence>
<dbReference type="GO" id="GO:0004722">
    <property type="term" value="F:protein serine/threonine phosphatase activity"/>
    <property type="evidence" value="ECO:0007669"/>
    <property type="project" value="InterPro"/>
</dbReference>
<accession>A0AAU9IHM3</accession>
<protein>
    <recommendedName>
        <fullName evidence="3">PPM-type phosphatase domain-containing protein</fullName>
    </recommendedName>
</protein>
<evidence type="ECO:0000313" key="4">
    <source>
        <dbReference type="EMBL" id="CAG9312987.1"/>
    </source>
</evidence>
<dbReference type="InterPro" id="IPR015655">
    <property type="entry name" value="PP2C"/>
</dbReference>
<dbReference type="SMART" id="SM00332">
    <property type="entry name" value="PP2Cc"/>
    <property type="match status" value="1"/>
</dbReference>
<keyword evidence="2" id="KW-0472">Membrane</keyword>
<evidence type="ECO:0000313" key="5">
    <source>
        <dbReference type="Proteomes" id="UP001162131"/>
    </source>
</evidence>
<dbReference type="GO" id="GO:0016020">
    <property type="term" value="C:membrane"/>
    <property type="evidence" value="ECO:0007669"/>
    <property type="project" value="UniProtKB-SubCell"/>
</dbReference>
<dbReference type="PROSITE" id="PS51746">
    <property type="entry name" value="PPM_2"/>
    <property type="match status" value="1"/>
</dbReference>
<dbReference type="AlphaFoldDB" id="A0AAU9IHM3"/>
<sequence>MGNCCLNPAAQSLLPNPTNEPEYHKHQVIHIYEKDRFDRIIGSQGVKFELLAPIHQETLIASAAKIPVRVTGCVIPGLDPRGEINKECQDIYTFFQKEDTILAVLFDGHGKEGQKIAKFCKDYMVTFFTENFSKFNENPIDAIVELVQECDESLSSSGIASNLSGATAVVVVISPSGIHAGSVGDSRAILATLPRESAVIKPQNVPHKISSKWSHKALPMRILSPVTITVDQKPNHAEELKRITASGGVVEKITDDQGNPVGPYRVWLKKGNYPGLAMSRSIGDTIAHEIGVTSTPICNSFELYPECDQFIVLASDGLWDVMDNQEVSNFVEKYRSITKHFPSDEYPAKHTNSTIARLLCEEARYRWFGVVEDEDVMIDDISVIVIEFTSVEPMAIAEKSPRNERNIKKFQSISFESEMIKQKTIVRNDPHRGSITKGEEHNEILEAAIEVMHEEEGNDIK</sequence>
<organism evidence="4 5">
    <name type="scientific">Blepharisma stoltei</name>
    <dbReference type="NCBI Taxonomy" id="1481888"/>
    <lineage>
        <taxon>Eukaryota</taxon>
        <taxon>Sar</taxon>
        <taxon>Alveolata</taxon>
        <taxon>Ciliophora</taxon>
        <taxon>Postciliodesmatophora</taxon>
        <taxon>Heterotrichea</taxon>
        <taxon>Heterotrichida</taxon>
        <taxon>Blepharismidae</taxon>
        <taxon>Blepharisma</taxon>
    </lineage>
</organism>
<proteinExistence type="predicted"/>
<dbReference type="InterPro" id="IPR001932">
    <property type="entry name" value="PPM-type_phosphatase-like_dom"/>
</dbReference>
<dbReference type="Pfam" id="PF00481">
    <property type="entry name" value="PP2C"/>
    <property type="match status" value="1"/>
</dbReference>
<keyword evidence="5" id="KW-1185">Reference proteome</keyword>
<evidence type="ECO:0000256" key="1">
    <source>
        <dbReference type="ARBA" id="ARBA00004370"/>
    </source>
</evidence>
<dbReference type="Gene3D" id="3.60.40.10">
    <property type="entry name" value="PPM-type phosphatase domain"/>
    <property type="match status" value="1"/>
</dbReference>
<dbReference type="PANTHER" id="PTHR47992">
    <property type="entry name" value="PROTEIN PHOSPHATASE"/>
    <property type="match status" value="1"/>
</dbReference>
<name>A0AAU9IHM3_9CILI</name>